<dbReference type="EMBL" id="KN835740">
    <property type="protein sequence ID" value="KIK34539.1"/>
    <property type="molecule type" value="Genomic_DNA"/>
</dbReference>
<protein>
    <submittedName>
        <fullName evidence="1">Uncharacterized protein</fullName>
    </submittedName>
</protein>
<name>A0A0D0A8T8_9AGAM</name>
<accession>A0A0D0A8T8</accession>
<dbReference type="OrthoDB" id="3269001at2759"/>
<dbReference type="Proteomes" id="UP000054485">
    <property type="component" value="Unassembled WGS sequence"/>
</dbReference>
<dbReference type="AlphaFoldDB" id="A0A0D0A8T8"/>
<proteinExistence type="predicted"/>
<reference evidence="1 2" key="1">
    <citation type="submission" date="2014-04" db="EMBL/GenBank/DDBJ databases">
        <authorList>
            <consortium name="DOE Joint Genome Institute"/>
            <person name="Kuo A."/>
            <person name="Ruytinx J."/>
            <person name="Rineau F."/>
            <person name="Colpaert J."/>
            <person name="Kohler A."/>
            <person name="Nagy L.G."/>
            <person name="Floudas D."/>
            <person name="Copeland A."/>
            <person name="Barry K.W."/>
            <person name="Cichocki N."/>
            <person name="Veneault-Fourrey C."/>
            <person name="LaButti K."/>
            <person name="Lindquist E.A."/>
            <person name="Lipzen A."/>
            <person name="Lundell T."/>
            <person name="Morin E."/>
            <person name="Murat C."/>
            <person name="Sun H."/>
            <person name="Tunlid A."/>
            <person name="Henrissat B."/>
            <person name="Grigoriev I.V."/>
            <person name="Hibbett D.S."/>
            <person name="Martin F."/>
            <person name="Nordberg H.P."/>
            <person name="Cantor M.N."/>
            <person name="Hua S.X."/>
        </authorList>
    </citation>
    <scope>NUCLEOTIDE SEQUENCE [LARGE SCALE GENOMIC DNA]</scope>
    <source>
        <strain evidence="1 2">UH-Slu-Lm8-n1</strain>
    </source>
</reference>
<sequence length="373" mass="42758">MHHLFLGLVQYHFRELIIINKQANKELKKGIRRPVDLKELEKVRQTLKSNPTMFAITCLHVVVLEALVQEHGVELSNRTHPRKKDMVEALLNELDPCDQAFIADGLIEECASQVKPHTAELSRSVEALMDKEMNDIQEMIGRVQRPSWHHGPPKNLGDTEHGKLKAEQWKSSIEFDLPMALMHLWGPGCHNAACDRTPLGNIQYTTHTRAYPEHIQEIFPHHLWHPNCHAALHIRKFLLRYGPMHGWWMFPFERIIGALQKMNTNYKIGELEKTMLETFCVAVNVKAMMQSPTGPVTLQEAAKILGQCCDLFTGDTSSHHDIHVLKTPIPNDLKKAWDIAETRLHQGHPYTRCNHLTLYKQLNVLGVPYCGYA</sequence>
<dbReference type="HOGENOM" id="CLU_002101_1_0_1"/>
<reference evidence="2" key="2">
    <citation type="submission" date="2015-01" db="EMBL/GenBank/DDBJ databases">
        <title>Evolutionary Origins and Diversification of the Mycorrhizal Mutualists.</title>
        <authorList>
            <consortium name="DOE Joint Genome Institute"/>
            <consortium name="Mycorrhizal Genomics Consortium"/>
            <person name="Kohler A."/>
            <person name="Kuo A."/>
            <person name="Nagy L.G."/>
            <person name="Floudas D."/>
            <person name="Copeland A."/>
            <person name="Barry K.W."/>
            <person name="Cichocki N."/>
            <person name="Veneault-Fourrey C."/>
            <person name="LaButti K."/>
            <person name="Lindquist E.A."/>
            <person name="Lipzen A."/>
            <person name="Lundell T."/>
            <person name="Morin E."/>
            <person name="Murat C."/>
            <person name="Riley R."/>
            <person name="Ohm R."/>
            <person name="Sun H."/>
            <person name="Tunlid A."/>
            <person name="Henrissat B."/>
            <person name="Grigoriev I.V."/>
            <person name="Hibbett D.S."/>
            <person name="Martin F."/>
        </authorList>
    </citation>
    <scope>NUCLEOTIDE SEQUENCE [LARGE SCALE GENOMIC DNA]</scope>
    <source>
        <strain evidence="2">UH-Slu-Lm8-n1</strain>
    </source>
</reference>
<organism evidence="1 2">
    <name type="scientific">Suillus luteus UH-Slu-Lm8-n1</name>
    <dbReference type="NCBI Taxonomy" id="930992"/>
    <lineage>
        <taxon>Eukaryota</taxon>
        <taxon>Fungi</taxon>
        <taxon>Dikarya</taxon>
        <taxon>Basidiomycota</taxon>
        <taxon>Agaricomycotina</taxon>
        <taxon>Agaricomycetes</taxon>
        <taxon>Agaricomycetidae</taxon>
        <taxon>Boletales</taxon>
        <taxon>Suillineae</taxon>
        <taxon>Suillaceae</taxon>
        <taxon>Suillus</taxon>
    </lineage>
</organism>
<evidence type="ECO:0000313" key="2">
    <source>
        <dbReference type="Proteomes" id="UP000054485"/>
    </source>
</evidence>
<keyword evidence="2" id="KW-1185">Reference proteome</keyword>
<evidence type="ECO:0000313" key="1">
    <source>
        <dbReference type="EMBL" id="KIK34539.1"/>
    </source>
</evidence>
<gene>
    <name evidence="1" type="ORF">CY34DRAFT_26833</name>
</gene>
<dbReference type="InParanoid" id="A0A0D0A8T8"/>